<name>A0A3N9TCX9_9VIBR</name>
<proteinExistence type="predicted"/>
<gene>
    <name evidence="1" type="ORF">EES38_16215</name>
</gene>
<reference evidence="1 2" key="1">
    <citation type="submission" date="2018-11" db="EMBL/GenBank/DDBJ databases">
        <title>Vibrio LJC006 sp. nov., isolated from seawater during the bloom of the enteromorpha.</title>
        <authorList>
            <person name="Liang J."/>
        </authorList>
    </citation>
    <scope>NUCLEOTIDE SEQUENCE [LARGE SCALE GENOMIC DNA]</scope>
    <source>
        <strain evidence="1 2">LJC006</strain>
    </source>
</reference>
<dbReference type="EMBL" id="RJVQ01000008">
    <property type="protein sequence ID" value="RQW61919.1"/>
    <property type="molecule type" value="Genomic_DNA"/>
</dbReference>
<protein>
    <recommendedName>
        <fullName evidence="3">Retention module-containing protein</fullName>
    </recommendedName>
</protein>
<sequence length="211" mass="21325">MGLESIISFANLTSDQVIAIDSEGNVSILVKGQPVPPGFILVEKGEFVESPVDGTTQTPVVTAKYTTPNNANIDVTNEINDIITALEQGVDPTQLGEQFATAAGGGAGGSSLTPSATISRTDLEVLAQTSFDTSSLSGTGISQTQSLALVDVLATAVNADSENLTDDTSESGISAVVDADSDANTISESAANGTEVQITGLATDADATDTV</sequence>
<evidence type="ECO:0000313" key="2">
    <source>
        <dbReference type="Proteomes" id="UP000281112"/>
    </source>
</evidence>
<evidence type="ECO:0008006" key="3">
    <source>
        <dbReference type="Google" id="ProtNLM"/>
    </source>
</evidence>
<accession>A0A3N9TCX9</accession>
<organism evidence="1 2">
    <name type="scientific">Vibrio viridaestus</name>
    <dbReference type="NCBI Taxonomy" id="2487322"/>
    <lineage>
        <taxon>Bacteria</taxon>
        <taxon>Pseudomonadati</taxon>
        <taxon>Pseudomonadota</taxon>
        <taxon>Gammaproteobacteria</taxon>
        <taxon>Vibrionales</taxon>
        <taxon>Vibrionaceae</taxon>
        <taxon>Vibrio</taxon>
    </lineage>
</organism>
<dbReference type="Proteomes" id="UP000281112">
    <property type="component" value="Unassembled WGS sequence"/>
</dbReference>
<feature type="non-terminal residue" evidence="1">
    <location>
        <position position="211"/>
    </location>
</feature>
<keyword evidence="2" id="KW-1185">Reference proteome</keyword>
<evidence type="ECO:0000313" key="1">
    <source>
        <dbReference type="EMBL" id="RQW61919.1"/>
    </source>
</evidence>
<comment type="caution">
    <text evidence="1">The sequence shown here is derived from an EMBL/GenBank/DDBJ whole genome shotgun (WGS) entry which is preliminary data.</text>
</comment>
<dbReference type="AlphaFoldDB" id="A0A3N9TCX9"/>